<gene>
    <name evidence="3" type="ORF">Fuma_02512</name>
</gene>
<dbReference type="RefSeq" id="WP_077024456.1">
    <property type="nucleotide sequence ID" value="NZ_CP017641.1"/>
</dbReference>
<organism evidence="3 4">
    <name type="scientific">Fuerstiella marisgermanici</name>
    <dbReference type="NCBI Taxonomy" id="1891926"/>
    <lineage>
        <taxon>Bacteria</taxon>
        <taxon>Pseudomonadati</taxon>
        <taxon>Planctomycetota</taxon>
        <taxon>Planctomycetia</taxon>
        <taxon>Planctomycetales</taxon>
        <taxon>Planctomycetaceae</taxon>
        <taxon>Fuerstiella</taxon>
    </lineage>
</organism>
<evidence type="ECO:0000256" key="1">
    <source>
        <dbReference type="SAM" id="MobiDB-lite"/>
    </source>
</evidence>
<feature type="signal peptide" evidence="2">
    <location>
        <begin position="1"/>
        <end position="22"/>
    </location>
</feature>
<name>A0A1P8WFT6_9PLAN</name>
<dbReference type="AlphaFoldDB" id="A0A1P8WFT6"/>
<keyword evidence="4" id="KW-1185">Reference proteome</keyword>
<feature type="chain" id="PRO_5012840123" evidence="2">
    <location>
        <begin position="23"/>
        <end position="168"/>
    </location>
</feature>
<evidence type="ECO:0000313" key="3">
    <source>
        <dbReference type="EMBL" id="APZ92900.1"/>
    </source>
</evidence>
<dbReference type="Proteomes" id="UP000187735">
    <property type="component" value="Chromosome"/>
</dbReference>
<accession>A0A1P8WFT6</accession>
<dbReference type="KEGG" id="fmr:Fuma_02512"/>
<protein>
    <submittedName>
        <fullName evidence="3">Uncharacterized protein</fullName>
    </submittedName>
</protein>
<keyword evidence="2" id="KW-0732">Signal</keyword>
<evidence type="ECO:0000256" key="2">
    <source>
        <dbReference type="SAM" id="SignalP"/>
    </source>
</evidence>
<sequence length="168" mass="18328" precursor="true">MSTNVSVLALANILVLMGTAFGQEPAGADDGKKHVGAPSVSGLLQHAKIDDILLIATELRKASDSMKSFGESLNDVSVVTAEAAGTTSKHLAAIGGEFDPFGFKKAFETIQKQNAIIQAQSQMIIELQQKEIRRLQKENKMLKQPQRQSRKRKPSQTQKKSDDARPQE</sequence>
<feature type="compositionally biased region" description="Basic and acidic residues" evidence="1">
    <location>
        <begin position="159"/>
        <end position="168"/>
    </location>
</feature>
<reference evidence="3 4" key="1">
    <citation type="journal article" date="2016" name="Front. Microbiol.">
        <title>Fuerstia marisgermanicae gen. nov., sp. nov., an Unusual Member of the Phylum Planctomycetes from the German Wadden Sea.</title>
        <authorList>
            <person name="Kohn T."/>
            <person name="Heuer A."/>
            <person name="Jogler M."/>
            <person name="Vollmers J."/>
            <person name="Boedeker C."/>
            <person name="Bunk B."/>
            <person name="Rast P."/>
            <person name="Borchert D."/>
            <person name="Glockner I."/>
            <person name="Freese H.M."/>
            <person name="Klenk H.P."/>
            <person name="Overmann J."/>
            <person name="Kaster A.K."/>
            <person name="Rohde M."/>
            <person name="Wiegand S."/>
            <person name="Jogler C."/>
        </authorList>
    </citation>
    <scope>NUCLEOTIDE SEQUENCE [LARGE SCALE GENOMIC DNA]</scope>
    <source>
        <strain evidence="3 4">NH11</strain>
    </source>
</reference>
<feature type="region of interest" description="Disordered" evidence="1">
    <location>
        <begin position="136"/>
        <end position="168"/>
    </location>
</feature>
<dbReference type="EMBL" id="CP017641">
    <property type="protein sequence ID" value="APZ92900.1"/>
    <property type="molecule type" value="Genomic_DNA"/>
</dbReference>
<evidence type="ECO:0000313" key="4">
    <source>
        <dbReference type="Proteomes" id="UP000187735"/>
    </source>
</evidence>
<proteinExistence type="predicted"/>